<dbReference type="GO" id="GO:0005615">
    <property type="term" value="C:extracellular space"/>
    <property type="evidence" value="ECO:0007669"/>
    <property type="project" value="TreeGrafter"/>
</dbReference>
<keyword evidence="24" id="KW-1185">Reference proteome</keyword>
<keyword evidence="12" id="KW-0472">Membrane</keyword>
<comment type="caution">
    <text evidence="23">The sequence shown here is derived from an EMBL/GenBank/DDBJ whole genome shotgun (WGS) entry which is preliminary data.</text>
</comment>
<dbReference type="InterPro" id="IPR042097">
    <property type="entry name" value="Aminopeptidase_N-like_N_sf"/>
</dbReference>
<dbReference type="FunFam" id="1.25.50.20:FF:000006">
    <property type="entry name" value="Aminopeptidase"/>
    <property type="match status" value="1"/>
</dbReference>
<dbReference type="GO" id="GO:0006508">
    <property type="term" value="P:proteolysis"/>
    <property type="evidence" value="ECO:0007669"/>
    <property type="project" value="UniProtKB-KW"/>
</dbReference>
<evidence type="ECO:0000256" key="19">
    <source>
        <dbReference type="SAM" id="MobiDB-lite"/>
    </source>
</evidence>
<feature type="domain" description="Aminopeptidase N-like N-terminal" evidence="22">
    <location>
        <begin position="98"/>
        <end position="300"/>
    </location>
</feature>
<comment type="subcellular location">
    <subcellularLocation>
        <location evidence="1">Membrane</location>
        <topology evidence="1">Single-pass type II membrane protein</topology>
    </subcellularLocation>
</comment>
<evidence type="ECO:0000256" key="11">
    <source>
        <dbReference type="ARBA" id="ARBA00023049"/>
    </source>
</evidence>
<dbReference type="GO" id="GO:0016020">
    <property type="term" value="C:membrane"/>
    <property type="evidence" value="ECO:0007669"/>
    <property type="project" value="UniProtKB-SubCell"/>
</dbReference>
<keyword evidence="5" id="KW-0812">Transmembrane</keyword>
<evidence type="ECO:0000259" key="22">
    <source>
        <dbReference type="Pfam" id="PF17900"/>
    </source>
</evidence>
<evidence type="ECO:0000256" key="5">
    <source>
        <dbReference type="ARBA" id="ARBA00022692"/>
    </source>
</evidence>
<feature type="site" description="Transition state stabilizer" evidence="17">
    <location>
        <position position="495"/>
    </location>
</feature>
<dbReference type="FunFam" id="1.10.390.10:FF:000015">
    <property type="entry name" value="Aminopeptidase"/>
    <property type="match status" value="1"/>
</dbReference>
<evidence type="ECO:0000256" key="18">
    <source>
        <dbReference type="RuleBase" id="RU364040"/>
    </source>
</evidence>
<feature type="binding site" evidence="16">
    <location>
        <position position="412"/>
    </location>
    <ligand>
        <name>Zn(2+)</name>
        <dbReference type="ChEBI" id="CHEBI:29105"/>
        <note>catalytic</note>
    </ligand>
</feature>
<evidence type="ECO:0000256" key="6">
    <source>
        <dbReference type="ARBA" id="ARBA00022723"/>
    </source>
</evidence>
<dbReference type="GO" id="GO:0042277">
    <property type="term" value="F:peptide binding"/>
    <property type="evidence" value="ECO:0007669"/>
    <property type="project" value="TreeGrafter"/>
</dbReference>
<evidence type="ECO:0000256" key="1">
    <source>
        <dbReference type="ARBA" id="ARBA00004606"/>
    </source>
</evidence>
<evidence type="ECO:0000256" key="12">
    <source>
        <dbReference type="ARBA" id="ARBA00023136"/>
    </source>
</evidence>
<dbReference type="FunFam" id="2.60.40.1910:FF:000005">
    <property type="entry name" value="Aminopeptidase"/>
    <property type="match status" value="1"/>
</dbReference>
<keyword evidence="6 16" id="KW-0479">Metal-binding</keyword>
<dbReference type="Gene3D" id="1.10.390.10">
    <property type="entry name" value="Neutral Protease Domain 2"/>
    <property type="match status" value="1"/>
</dbReference>
<proteinExistence type="inferred from homology"/>
<keyword evidence="8 16" id="KW-0862">Zinc</keyword>
<dbReference type="FunFam" id="2.60.40.1730:FF:000012">
    <property type="entry name" value="Aminopeptidase N"/>
    <property type="match status" value="1"/>
</dbReference>
<dbReference type="Proteomes" id="UP000827986">
    <property type="component" value="Unassembled WGS sequence"/>
</dbReference>
<organism evidence="23 24">
    <name type="scientific">Mauremys mutica</name>
    <name type="common">yellowpond turtle</name>
    <dbReference type="NCBI Taxonomy" id="74926"/>
    <lineage>
        <taxon>Eukaryota</taxon>
        <taxon>Metazoa</taxon>
        <taxon>Chordata</taxon>
        <taxon>Craniata</taxon>
        <taxon>Vertebrata</taxon>
        <taxon>Euteleostomi</taxon>
        <taxon>Archelosauria</taxon>
        <taxon>Testudinata</taxon>
        <taxon>Testudines</taxon>
        <taxon>Cryptodira</taxon>
        <taxon>Durocryptodira</taxon>
        <taxon>Testudinoidea</taxon>
        <taxon>Geoemydidae</taxon>
        <taxon>Geoemydinae</taxon>
        <taxon>Mauremys</taxon>
    </lineage>
</organism>
<dbReference type="EMBL" id="JAHDVG010000485">
    <property type="protein sequence ID" value="KAH1169257.1"/>
    <property type="molecule type" value="Genomic_DNA"/>
</dbReference>
<keyword evidence="11 18" id="KW-0482">Metalloprotease</keyword>
<dbReference type="CDD" id="cd09601">
    <property type="entry name" value="M1_APN-Q_like"/>
    <property type="match status" value="1"/>
</dbReference>
<dbReference type="GO" id="GO:0008270">
    <property type="term" value="F:zinc ion binding"/>
    <property type="evidence" value="ECO:0007669"/>
    <property type="project" value="UniProtKB-UniRule"/>
</dbReference>
<evidence type="ECO:0000256" key="2">
    <source>
        <dbReference type="ARBA" id="ARBA00010136"/>
    </source>
</evidence>
<evidence type="ECO:0000256" key="10">
    <source>
        <dbReference type="ARBA" id="ARBA00022989"/>
    </source>
</evidence>
<dbReference type="GO" id="GO:0043171">
    <property type="term" value="P:peptide catabolic process"/>
    <property type="evidence" value="ECO:0007669"/>
    <property type="project" value="TreeGrafter"/>
</dbReference>
<evidence type="ECO:0000256" key="15">
    <source>
        <dbReference type="PIRSR" id="PIRSR634016-1"/>
    </source>
</evidence>
<comment type="cofactor">
    <cofactor evidence="16 18">
        <name>Zn(2+)</name>
        <dbReference type="ChEBI" id="CHEBI:29105"/>
    </cofactor>
    <text evidence="16 18">Binds 1 zinc ion per subunit.</text>
</comment>
<dbReference type="GO" id="GO:0070006">
    <property type="term" value="F:metalloaminopeptidase activity"/>
    <property type="evidence" value="ECO:0007669"/>
    <property type="project" value="TreeGrafter"/>
</dbReference>
<evidence type="ECO:0000256" key="13">
    <source>
        <dbReference type="ARBA" id="ARBA00023180"/>
    </source>
</evidence>
<dbReference type="EC" id="3.4.11.-" evidence="18"/>
<evidence type="ECO:0000313" key="24">
    <source>
        <dbReference type="Proteomes" id="UP000827986"/>
    </source>
</evidence>
<dbReference type="SUPFAM" id="SSF55486">
    <property type="entry name" value="Metalloproteases ('zincins'), catalytic domain"/>
    <property type="match status" value="1"/>
</dbReference>
<protein>
    <recommendedName>
        <fullName evidence="18">Aminopeptidase</fullName>
        <ecNumber evidence="18">3.4.11.-</ecNumber>
    </recommendedName>
</protein>
<dbReference type="GO" id="GO:0005737">
    <property type="term" value="C:cytoplasm"/>
    <property type="evidence" value="ECO:0007669"/>
    <property type="project" value="TreeGrafter"/>
</dbReference>
<evidence type="ECO:0000313" key="23">
    <source>
        <dbReference type="EMBL" id="KAH1169257.1"/>
    </source>
</evidence>
<dbReference type="SUPFAM" id="SSF63737">
    <property type="entry name" value="Leukotriene A4 hydrolase N-terminal domain"/>
    <property type="match status" value="1"/>
</dbReference>
<keyword evidence="9" id="KW-0735">Signal-anchor</keyword>
<evidence type="ECO:0000256" key="8">
    <source>
        <dbReference type="ARBA" id="ARBA00022833"/>
    </source>
</evidence>
<evidence type="ECO:0000256" key="14">
    <source>
        <dbReference type="ARBA" id="ARBA00057863"/>
    </source>
</evidence>
<evidence type="ECO:0000259" key="20">
    <source>
        <dbReference type="Pfam" id="PF01433"/>
    </source>
</evidence>
<evidence type="ECO:0000256" key="9">
    <source>
        <dbReference type="ARBA" id="ARBA00022968"/>
    </source>
</evidence>
<feature type="domain" description="Peptidase M1 membrane alanine aminopeptidase" evidence="20">
    <location>
        <begin position="336"/>
        <end position="562"/>
    </location>
</feature>
<comment type="similarity">
    <text evidence="2 18">Belongs to the peptidase M1 family.</text>
</comment>
<dbReference type="InterPro" id="IPR050344">
    <property type="entry name" value="Peptidase_M1_aminopeptidases"/>
</dbReference>
<evidence type="ECO:0000256" key="4">
    <source>
        <dbReference type="ARBA" id="ARBA00022670"/>
    </source>
</evidence>
<dbReference type="Pfam" id="PF01433">
    <property type="entry name" value="Peptidase_M1"/>
    <property type="match status" value="1"/>
</dbReference>
<dbReference type="Gene3D" id="2.60.40.1730">
    <property type="entry name" value="tricorn interacting facor f3 domain"/>
    <property type="match status" value="1"/>
</dbReference>
<dbReference type="AlphaFoldDB" id="A0A9D4ANF3"/>
<dbReference type="InterPro" id="IPR045357">
    <property type="entry name" value="Aminopeptidase_N-like_N"/>
</dbReference>
<evidence type="ECO:0000256" key="17">
    <source>
        <dbReference type="PIRSR" id="PIRSR634016-4"/>
    </source>
</evidence>
<accession>A0A9D4ANF3</accession>
<evidence type="ECO:0000256" key="3">
    <source>
        <dbReference type="ARBA" id="ARBA00022438"/>
    </source>
</evidence>
<feature type="binding site" evidence="16">
    <location>
        <position position="431"/>
    </location>
    <ligand>
        <name>Zn(2+)</name>
        <dbReference type="ChEBI" id="CHEBI:29105"/>
        <note>catalytic</note>
    </ligand>
</feature>
<evidence type="ECO:0000256" key="7">
    <source>
        <dbReference type="ARBA" id="ARBA00022801"/>
    </source>
</evidence>
<feature type="region of interest" description="Disordered" evidence="19">
    <location>
        <begin position="52"/>
        <end position="89"/>
    </location>
</feature>
<dbReference type="InterPro" id="IPR027268">
    <property type="entry name" value="Peptidase_M4/M1_CTD_sf"/>
</dbReference>
<keyword evidence="13" id="KW-0325">Glycoprotein</keyword>
<gene>
    <name evidence="23" type="ORF">KIL84_013847</name>
</gene>
<feature type="binding site" evidence="16">
    <location>
        <position position="408"/>
    </location>
    <ligand>
        <name>Zn(2+)</name>
        <dbReference type="ChEBI" id="CHEBI:29105"/>
        <note>catalytic</note>
    </ligand>
</feature>
<dbReference type="Pfam" id="PF11838">
    <property type="entry name" value="ERAP1_C"/>
    <property type="match status" value="1"/>
</dbReference>
<evidence type="ECO:0000259" key="21">
    <source>
        <dbReference type="Pfam" id="PF11838"/>
    </source>
</evidence>
<keyword evidence="10" id="KW-1133">Transmembrane helix</keyword>
<dbReference type="Pfam" id="PF17900">
    <property type="entry name" value="Peptidase_M1_N"/>
    <property type="match status" value="1"/>
</dbReference>
<keyword evidence="3 18" id="KW-0031">Aminopeptidase</keyword>
<reference evidence="23" key="1">
    <citation type="submission" date="2021-09" db="EMBL/GenBank/DDBJ databases">
        <title>The genome of Mauremys mutica provides insights into the evolution of semi-aquatic lifestyle.</title>
        <authorList>
            <person name="Gong S."/>
            <person name="Gao Y."/>
        </authorList>
    </citation>
    <scope>NUCLEOTIDE SEQUENCE</scope>
    <source>
        <strain evidence="23">MM-2020</strain>
        <tissue evidence="23">Muscle</tissue>
    </source>
</reference>
<sequence length="984" mass="112332">MGPKAASGFYLGRKPAALLALLLAALLLALAVLGALYGRCLREVEELRAAAAPASPTAGPEEEGAGCCPPTPSPRPSPGSRRPPGLWDNPRLPRALLPLHYELRLWPRVSPGQPGPFVFSGQVNITVRCAQDTATVLLHSSKLELWGAAVRGPLLEGPGGGGGGGGSTEVAELWLEERQEYAVLELRRSLRAGGRYVLQLSFRGALNEDPDGLFLTRYTDQGQSSMLIASQLEPTYARTVYPCFDEPAMKATFNIIIVHHPSYVALSNMPAIDTSEMKDENGSLWTVTTFNTTLKMSTYLTALVVCDFDYITRTERGNEIRIWGRKEAIKNGHADYALNITGPLFSFLEDLFNISYPLSKTDLVALPDFREGAMENWGLMIFQESTLMYIPRDPFGSKKAMICLIVSHEIGHQWFGNLVTMNWWNDLWLNEGFASYFEYIGASYMEPRLPLNKFFYYQTLQPVLREDKAARSLSAREEKINGTFSLVGLFDILTYSKGASIVWMLSSFLTERLFIKALSSYLKAFSFSIVNQDDLWTHIQMVVDAQNEVQLPASVKKIMDSWTCQNGFPVLTLNLSTGIISQEQFYNKRTENNTTYNNTWIVPISWIRNGSAQPLVWLDNSSKMFPEMQISDSEHDWILLNVNMTGYYRVNYDPLHLKRLAQLLEKDPKAIPVVNRLHLVDDAFTLAQAGYIEIESAFELTKYLAKEDEMFVWYSVLSNLIPDNLENILINYELYPFLKKYLLKRMLPIYHYYASIIRQNFDALADDYFDQIHLEKFINTACWLGLQDCLNLSSELYTKWMENPDNEIPFTIKRTICCYGVAMGSDKEWDFAWKMYNHHNSTGIDKNIMLFAMSCTRESWLLYRYLQYSLNNSLLSSDNISIVISNVAATEIGQRIAWEFVTENWLLLNERHRNGILQKLLGVMENFVNTDLQIQELQLFYNTTLDKDLQIATTEILQFAKFENKERRKLRARFTDWLRKNIDD</sequence>
<dbReference type="InterPro" id="IPR001930">
    <property type="entry name" value="Peptidase_M1"/>
</dbReference>
<dbReference type="PRINTS" id="PR00756">
    <property type="entry name" value="ALADIPTASE"/>
</dbReference>
<comment type="function">
    <text evidence="14">Metalloprotease which may be important for placentation by regulating biological activity of key peptides at the embryo-maternal interface. Involved in coat pigmentation patterns. During skin development, may be required to establish the periodicity of tabby markings, initiating a pre-pattern at or before hair follicle development.</text>
</comment>
<evidence type="ECO:0000256" key="16">
    <source>
        <dbReference type="PIRSR" id="PIRSR634016-3"/>
    </source>
</evidence>
<feature type="active site" description="Proton acceptor" evidence="15">
    <location>
        <position position="409"/>
    </location>
</feature>
<dbReference type="Gene3D" id="2.60.40.1910">
    <property type="match status" value="1"/>
</dbReference>
<dbReference type="InterPro" id="IPR034016">
    <property type="entry name" value="M1_APN-typ"/>
</dbReference>
<dbReference type="OrthoDB" id="510539at2759"/>
<name>A0A9D4ANF3_9SAUR</name>
<keyword evidence="7 18" id="KW-0378">Hydrolase</keyword>
<dbReference type="PANTHER" id="PTHR11533:SF31">
    <property type="entry name" value="AMINOPEPTIDASE Q"/>
    <property type="match status" value="1"/>
</dbReference>
<dbReference type="PANTHER" id="PTHR11533">
    <property type="entry name" value="PROTEASE M1 ZINC METALLOPROTEASE"/>
    <property type="match status" value="1"/>
</dbReference>
<dbReference type="InterPro" id="IPR014782">
    <property type="entry name" value="Peptidase_M1_dom"/>
</dbReference>
<keyword evidence="4 18" id="KW-0645">Protease</keyword>
<dbReference type="InterPro" id="IPR024571">
    <property type="entry name" value="ERAP1-like_C_dom"/>
</dbReference>
<feature type="domain" description="ERAP1-like C-terminal" evidence="21">
    <location>
        <begin position="637"/>
        <end position="950"/>
    </location>
</feature>
<dbReference type="Gene3D" id="1.25.50.20">
    <property type="match status" value="1"/>
</dbReference>